<keyword evidence="3" id="KW-1185">Reference proteome</keyword>
<evidence type="ECO:0000256" key="1">
    <source>
        <dbReference type="SAM" id="MobiDB-lite"/>
    </source>
</evidence>
<gene>
    <name evidence="2" type="ORF">Stau2_72</name>
</gene>
<protein>
    <submittedName>
        <fullName evidence="2">Uncharacterized protein</fullName>
    </submittedName>
</protein>
<dbReference type="EMBL" id="KP881332">
    <property type="protein sequence ID" value="AKA61323.1"/>
    <property type="molecule type" value="Genomic_DNA"/>
</dbReference>
<name>A0A0U1ZYF3_9CAUD</name>
<proteinExistence type="predicted"/>
<sequence>MEKNISTHTKGISQKDMDMWLEAITQGTVEGKELTEDTAKQLHRIGARSVSLDEATRIARAINAVTVQEYASAFNDAFNAIDLLMIVMEDNLDVTTEQVEKAQLKLKEKREKYLEEKQEEVRKKQEEHKAKEDNEKVVQLKKHDK</sequence>
<organism evidence="2 3">
    <name type="scientific">Staphylococcus phage Stau2</name>
    <dbReference type="NCBI Taxonomy" id="1200862"/>
    <lineage>
        <taxon>Viruses</taxon>
        <taxon>Duplodnaviria</taxon>
        <taxon>Heunggongvirae</taxon>
        <taxon>Uroviricota</taxon>
        <taxon>Caudoviricetes</taxon>
        <taxon>Herelleviridae</taxon>
        <taxon>Twortvirinae</taxon>
        <taxon>Silviavirus</taxon>
        <taxon>Silviavirus stau2</taxon>
    </lineage>
</organism>
<dbReference type="KEGG" id="vg:28802285"/>
<reference evidence="2 3" key="1">
    <citation type="journal article" date="2016" name="Virus Genes">
        <title>Genomic analysis of Staphylococcus phage Stau2 isolated from medical specimen.</title>
        <authorList>
            <person name="Hsieh S.E."/>
            <person name="Tseng Y.H."/>
            <person name="Lo H.H."/>
            <person name="Chen S.T."/>
            <person name="Wu C.N."/>
        </authorList>
    </citation>
    <scope>NUCLEOTIDE SEQUENCE [LARGE SCALE GENOMIC DNA]</scope>
</reference>
<dbReference type="Proteomes" id="UP000207597">
    <property type="component" value="Segment"/>
</dbReference>
<accession>A0A0U1ZYF3</accession>
<evidence type="ECO:0000313" key="3">
    <source>
        <dbReference type="Proteomes" id="UP000207597"/>
    </source>
</evidence>
<feature type="region of interest" description="Disordered" evidence="1">
    <location>
        <begin position="119"/>
        <end position="145"/>
    </location>
</feature>
<evidence type="ECO:0000313" key="2">
    <source>
        <dbReference type="EMBL" id="AKA61323.1"/>
    </source>
</evidence>
<dbReference type="RefSeq" id="YP_009275829.1">
    <property type="nucleotide sequence ID" value="NC_030933.1"/>
</dbReference>
<dbReference type="GeneID" id="28802285"/>